<proteinExistence type="predicted"/>
<name>A0A0F9WFZ7_9ZZZZ</name>
<comment type="caution">
    <text evidence="2">The sequence shown here is derived from an EMBL/GenBank/DDBJ whole genome shotgun (WGS) entry which is preliminary data.</text>
</comment>
<evidence type="ECO:0000259" key="1">
    <source>
        <dbReference type="Pfam" id="PF04230"/>
    </source>
</evidence>
<dbReference type="AlphaFoldDB" id="A0A0F9WFZ7"/>
<feature type="domain" description="Polysaccharide pyruvyl transferase" evidence="1">
    <location>
        <begin position="13"/>
        <end position="312"/>
    </location>
</feature>
<protein>
    <recommendedName>
        <fullName evidence="1">Polysaccharide pyruvyl transferase domain-containing protein</fullName>
    </recommendedName>
</protein>
<organism evidence="2">
    <name type="scientific">marine sediment metagenome</name>
    <dbReference type="NCBI Taxonomy" id="412755"/>
    <lineage>
        <taxon>unclassified sequences</taxon>
        <taxon>metagenomes</taxon>
        <taxon>ecological metagenomes</taxon>
    </lineage>
</organism>
<reference evidence="2" key="1">
    <citation type="journal article" date="2015" name="Nature">
        <title>Complex archaea that bridge the gap between prokaryotes and eukaryotes.</title>
        <authorList>
            <person name="Spang A."/>
            <person name="Saw J.H."/>
            <person name="Jorgensen S.L."/>
            <person name="Zaremba-Niedzwiedzka K."/>
            <person name="Martijn J."/>
            <person name="Lind A.E."/>
            <person name="van Eijk R."/>
            <person name="Schleper C."/>
            <person name="Guy L."/>
            <person name="Ettema T.J."/>
        </authorList>
    </citation>
    <scope>NUCLEOTIDE SEQUENCE</scope>
</reference>
<dbReference type="EMBL" id="LAZR01000167">
    <property type="protein sequence ID" value="KKN84781.1"/>
    <property type="molecule type" value="Genomic_DNA"/>
</dbReference>
<gene>
    <name evidence="2" type="ORF">LCGC14_0285940</name>
</gene>
<dbReference type="InterPro" id="IPR007345">
    <property type="entry name" value="Polysacch_pyruvyl_Trfase"/>
</dbReference>
<sequence>MNIGILTFQRAHNYGAQFQAYALQTFLGDHQHNAEFIDYWPAYRKGMYDMLDLSAMGSNLSPFQKLKKTTKSLLKLALTYPRKKTRHERFERFMAQHLNFSAAPTILAGKDIPRHYDAYVFGSDQIWRYNQFNKHLGYDSVYWGKYPADISARKVSYAASMGVLDQADTELDFISGKLEHFDALSVRENSLKDLLQPLTRKPISKVLDPAFLLDKTRWAALAAKNMALPEQYVLLYNLNKSSRATSLADDLANKLGCAVFELSSEVVPFDISRRYQNTAGPAEFLALFENATHVISTSFHGVVFSLIFEKQFQALGLGQNASRVTNLLTDLGIPERYSASGAATPAPGFHDLIDYKAVNELLSRLREDSVQFLMDNVVNGEKDPVEKPKSASVGLAETY</sequence>
<accession>A0A0F9WFZ7</accession>
<evidence type="ECO:0000313" key="2">
    <source>
        <dbReference type="EMBL" id="KKN84781.1"/>
    </source>
</evidence>
<dbReference type="Pfam" id="PF04230">
    <property type="entry name" value="PS_pyruv_trans"/>
    <property type="match status" value="1"/>
</dbReference>